<evidence type="ECO:0000256" key="1">
    <source>
        <dbReference type="ARBA" id="ARBA00004123"/>
    </source>
</evidence>
<accession>A0AAW0K4J4</accession>
<protein>
    <submittedName>
        <fullName evidence="8">B3 domain-containing transcription factor vrn1</fullName>
    </submittedName>
</protein>
<reference evidence="8 9" key="1">
    <citation type="journal article" date="2018" name="Sci. Data">
        <title>The draft genome sequence of cork oak.</title>
        <authorList>
            <person name="Ramos A.M."/>
            <person name="Usie A."/>
            <person name="Barbosa P."/>
            <person name="Barros P.M."/>
            <person name="Capote T."/>
            <person name="Chaves I."/>
            <person name="Simoes F."/>
            <person name="Abreu I."/>
            <person name="Carrasquinho I."/>
            <person name="Faro C."/>
            <person name="Guimaraes J.B."/>
            <person name="Mendonca D."/>
            <person name="Nobrega F."/>
            <person name="Rodrigues L."/>
            <person name="Saibo N.J.M."/>
            <person name="Varela M.C."/>
            <person name="Egas C."/>
            <person name="Matos J."/>
            <person name="Miguel C.M."/>
            <person name="Oliveira M.M."/>
            <person name="Ricardo C.P."/>
            <person name="Goncalves S."/>
        </authorList>
    </citation>
    <scope>NUCLEOTIDE SEQUENCE [LARGE SCALE GENOMIC DNA]</scope>
    <source>
        <strain evidence="9">cv. HL8</strain>
    </source>
</reference>
<keyword evidence="4" id="KW-0804">Transcription</keyword>
<evidence type="ECO:0000256" key="2">
    <source>
        <dbReference type="ARBA" id="ARBA00023015"/>
    </source>
</evidence>
<feature type="domain" description="TF-B3" evidence="7">
    <location>
        <begin position="342"/>
        <end position="436"/>
    </location>
</feature>
<proteinExistence type="predicted"/>
<evidence type="ECO:0000256" key="3">
    <source>
        <dbReference type="ARBA" id="ARBA00023125"/>
    </source>
</evidence>
<evidence type="ECO:0000256" key="4">
    <source>
        <dbReference type="ARBA" id="ARBA00023163"/>
    </source>
</evidence>
<dbReference type="EMBL" id="PKMF04000391">
    <property type="protein sequence ID" value="KAK7834215.1"/>
    <property type="molecule type" value="Genomic_DNA"/>
</dbReference>
<evidence type="ECO:0000313" key="9">
    <source>
        <dbReference type="Proteomes" id="UP000237347"/>
    </source>
</evidence>
<gene>
    <name evidence="8" type="primary">VRN1_0</name>
    <name evidence="8" type="ORF">CFP56_024823</name>
</gene>
<keyword evidence="2" id="KW-0805">Transcription regulation</keyword>
<dbReference type="SMART" id="SM01019">
    <property type="entry name" value="B3"/>
    <property type="match status" value="2"/>
</dbReference>
<keyword evidence="9" id="KW-1185">Reference proteome</keyword>
<evidence type="ECO:0000259" key="7">
    <source>
        <dbReference type="PROSITE" id="PS50863"/>
    </source>
</evidence>
<dbReference type="AlphaFoldDB" id="A0AAW0K4J4"/>
<dbReference type="PANTHER" id="PTHR31920:SF141">
    <property type="entry name" value="TF-B3 DOMAIN-CONTAINING PROTEIN"/>
    <property type="match status" value="1"/>
</dbReference>
<feature type="region of interest" description="Disordered" evidence="6">
    <location>
        <begin position="204"/>
        <end position="223"/>
    </location>
</feature>
<organism evidence="8 9">
    <name type="scientific">Quercus suber</name>
    <name type="common">Cork oak</name>
    <dbReference type="NCBI Taxonomy" id="58331"/>
    <lineage>
        <taxon>Eukaryota</taxon>
        <taxon>Viridiplantae</taxon>
        <taxon>Streptophyta</taxon>
        <taxon>Embryophyta</taxon>
        <taxon>Tracheophyta</taxon>
        <taxon>Spermatophyta</taxon>
        <taxon>Magnoliopsida</taxon>
        <taxon>eudicotyledons</taxon>
        <taxon>Gunneridae</taxon>
        <taxon>Pentapetalae</taxon>
        <taxon>rosids</taxon>
        <taxon>fabids</taxon>
        <taxon>Fagales</taxon>
        <taxon>Fagaceae</taxon>
        <taxon>Quercus</taxon>
    </lineage>
</organism>
<dbReference type="PROSITE" id="PS50863">
    <property type="entry name" value="B3"/>
    <property type="match status" value="2"/>
</dbReference>
<evidence type="ECO:0000256" key="5">
    <source>
        <dbReference type="ARBA" id="ARBA00023242"/>
    </source>
</evidence>
<comment type="caution">
    <text evidence="8">The sequence shown here is derived from an EMBL/GenBank/DDBJ whole genome shotgun (WGS) entry which is preliminary data.</text>
</comment>
<dbReference type="Proteomes" id="UP000237347">
    <property type="component" value="Unassembled WGS sequence"/>
</dbReference>
<dbReference type="InterPro" id="IPR050655">
    <property type="entry name" value="Plant_B3_domain"/>
</dbReference>
<name>A0AAW0K4J4_QUESU</name>
<keyword evidence="5" id="KW-0539">Nucleus</keyword>
<dbReference type="CDD" id="cd10017">
    <property type="entry name" value="B3_DNA"/>
    <property type="match status" value="2"/>
</dbReference>
<dbReference type="PANTHER" id="PTHR31920">
    <property type="entry name" value="B3 DOMAIN-CONTAINING"/>
    <property type="match status" value="1"/>
</dbReference>
<comment type="subcellular location">
    <subcellularLocation>
        <location evidence="1">Nucleus</location>
    </subcellularLocation>
</comment>
<dbReference type="Pfam" id="PF02362">
    <property type="entry name" value="B3"/>
    <property type="match status" value="2"/>
</dbReference>
<dbReference type="InterPro" id="IPR003340">
    <property type="entry name" value="B3_DNA-bd"/>
</dbReference>
<dbReference type="GO" id="GO:0005634">
    <property type="term" value="C:nucleus"/>
    <property type="evidence" value="ECO:0007669"/>
    <property type="project" value="UniProtKB-SubCell"/>
</dbReference>
<feature type="domain" description="TF-B3" evidence="7">
    <location>
        <begin position="43"/>
        <end position="136"/>
    </location>
</feature>
<feature type="region of interest" description="Disordered" evidence="6">
    <location>
        <begin position="279"/>
        <end position="306"/>
    </location>
</feature>
<evidence type="ECO:0000256" key="6">
    <source>
        <dbReference type="SAM" id="MobiDB-lite"/>
    </source>
</evidence>
<dbReference type="InterPro" id="IPR015300">
    <property type="entry name" value="DNA-bd_pseudobarrel_sf"/>
</dbReference>
<dbReference type="Gene3D" id="2.40.330.10">
    <property type="entry name" value="DNA-binding pseudobarrel domain"/>
    <property type="match status" value="2"/>
</dbReference>
<sequence>MMINDHGLALPVTESEQSKSTMAQLVNQSLHSSSPCPNRRACLFYKLMDVSIIQDKKLRIPNKFVRKFGDELSSVATLSVPSGRYWLVELRKAGQRLWFHDGWHEFVKHHCIHAGNLLIFRYEGNSNFDIYMFNLTACESCNIPSCSEEPNHVKQCPASLGKVADNASIEILGAEEPSHGKHHPVLHGKEIEDDDSIEFLGSVPPRPTSMPWRNNVSDEHVDQQKPYKTCIRTALKNLMHRPDGDNIHLAKDADTLKAKVRSTREIGIQFNETELTRTAGEVGSGYSDEARQSAKRRKQSTEPTEFNVEVGIPGAKVSTAVAEKRGRAIRASLRFTPGNPFCRVVMKPSYIHKGYLLHIPSSFAQKYLNSSGSIVLQISDGPSWLVRCINEGNGAKLSQGWREFVLDNCLEEGDVCVFELISKEDIMLKLKVTIFRVLEDAVSQSLTLRLLCFDMASRPRTRRRGLEPTDKRERRCKYPTRDPETFFKIVFNEKIL</sequence>
<feature type="non-terminal residue" evidence="8">
    <location>
        <position position="496"/>
    </location>
</feature>
<evidence type="ECO:0000313" key="8">
    <source>
        <dbReference type="EMBL" id="KAK7834215.1"/>
    </source>
</evidence>
<dbReference type="SUPFAM" id="SSF101936">
    <property type="entry name" value="DNA-binding pseudobarrel domain"/>
    <property type="match status" value="2"/>
</dbReference>
<dbReference type="GO" id="GO:0003677">
    <property type="term" value="F:DNA binding"/>
    <property type="evidence" value="ECO:0007669"/>
    <property type="project" value="UniProtKB-KW"/>
</dbReference>
<keyword evidence="3" id="KW-0238">DNA-binding</keyword>